<dbReference type="Proteomes" id="UP000007844">
    <property type="component" value="Chromosome"/>
</dbReference>
<dbReference type="Pfam" id="PF11104">
    <property type="entry name" value="PilM_2"/>
    <property type="match status" value="1"/>
</dbReference>
<dbReference type="eggNOG" id="COG4972">
    <property type="taxonomic scope" value="Bacteria"/>
</dbReference>
<sequence>MTNLKEINSTERLLRVIRNSGPAPQGMSQPGFRSEAAGRTGFARRIVDDVRDLSSRFALRSASTVGVEVEDGELRMVKMAAKAGTRQVAAVCRVELPLGMTPESQRYPAFLREQLCRHCGSARGFAVWTTIPSDKVDVWNLKVPALSGAELANAVYWTAKKERSFAEEQSIFDFEVQGEAGEPGKLLVTAYSAPKATVERLRETFAKAGYPLAGIAIPAFALQNYIRSGCLDDQAECTAIVDINTRFTRIDIVRQGRLLLSRVITAGLGSIMEELAQGYAEQTRANASHFKASPLNLQQAEQIFFRGLGIVQEPKPEAVGSELTSQEALELAAPAVQRLARQVERTFDHSLRIMGNPQATRLLVKGTAGLHQGVMDILSGHLGLSPEVLDPFASRCRLMPTAAQRRATDKPALAIAWGLALAGDRWTPNLLNTFTGREGTRRRKRMEGLATAACVLGMLVAGGFYTLERMERFGLAQEVRALETRFAAAEQGLSRNEMLSLAGEISRQRNEHRDVQRKLLPAAAVGELIASVPPGVALLGLRLEPGRDTEGKPLEGVVAVTLEGLAQGDPAARESALAVYLLNLQGSSLLRETTLRRRDAGSMEEAALRFTIATAL</sequence>
<evidence type="ECO:0000313" key="1">
    <source>
        <dbReference type="EMBL" id="EGJ49245.1"/>
    </source>
</evidence>
<gene>
    <name evidence="1" type="ORF">Desaf_0897</name>
</gene>
<dbReference type="STRING" id="690850.Desaf_0897"/>
<dbReference type="PANTHER" id="PTHR32432:SF3">
    <property type="entry name" value="ETHANOLAMINE UTILIZATION PROTEIN EUTJ"/>
    <property type="match status" value="1"/>
</dbReference>
<dbReference type="EMBL" id="CP003221">
    <property type="protein sequence ID" value="EGJ49245.1"/>
    <property type="molecule type" value="Genomic_DNA"/>
</dbReference>
<organism evidence="1 2">
    <name type="scientific">Desulfocurvibacter africanus subsp. africanus str. Walvis Bay</name>
    <dbReference type="NCBI Taxonomy" id="690850"/>
    <lineage>
        <taxon>Bacteria</taxon>
        <taxon>Pseudomonadati</taxon>
        <taxon>Thermodesulfobacteriota</taxon>
        <taxon>Desulfovibrionia</taxon>
        <taxon>Desulfovibrionales</taxon>
        <taxon>Desulfovibrionaceae</taxon>
        <taxon>Desulfocurvibacter</taxon>
    </lineage>
</organism>
<proteinExistence type="predicted"/>
<accession>F3YUZ5</accession>
<reference evidence="1 2" key="1">
    <citation type="journal article" date="2011" name="J. Bacteriol.">
        <title>Genome sequence of the mercury-methylating and pleomorphic Desulfovibrio africanus Strain Walvis Bay.</title>
        <authorList>
            <person name="Brown S.D."/>
            <person name="Wall J.D."/>
            <person name="Kucken A.M."/>
            <person name="Gilmour C.C."/>
            <person name="Podar M."/>
            <person name="Brandt C.C."/>
            <person name="Teshima H."/>
            <person name="Detter J.C."/>
            <person name="Han C.S."/>
            <person name="Land M.L."/>
            <person name="Lucas S."/>
            <person name="Han J."/>
            <person name="Pennacchio L."/>
            <person name="Nolan M."/>
            <person name="Pitluck S."/>
            <person name="Woyke T."/>
            <person name="Goodwin L."/>
            <person name="Palumbo A.V."/>
            <person name="Elias D.A."/>
        </authorList>
    </citation>
    <scope>NUCLEOTIDE SEQUENCE [LARGE SCALE GENOMIC DNA]</scope>
    <source>
        <strain evidence="1 2">Walvis Bay</strain>
    </source>
</reference>
<dbReference type="InterPro" id="IPR050696">
    <property type="entry name" value="FtsA/MreB"/>
</dbReference>
<dbReference type="InterPro" id="IPR005883">
    <property type="entry name" value="PilM"/>
</dbReference>
<protein>
    <submittedName>
        <fullName evidence="1">Fimbrial assembly family protein</fullName>
    </submittedName>
</protein>
<dbReference type="Gene3D" id="3.30.1490.300">
    <property type="match status" value="1"/>
</dbReference>
<dbReference type="HOGENOM" id="CLU_010758_0_0_7"/>
<dbReference type="KEGG" id="daf:Desaf_0897"/>
<dbReference type="Gene3D" id="3.30.420.40">
    <property type="match status" value="2"/>
</dbReference>
<evidence type="ECO:0000313" key="2">
    <source>
        <dbReference type="Proteomes" id="UP000007844"/>
    </source>
</evidence>
<dbReference type="RefSeq" id="WP_014259065.1">
    <property type="nucleotide sequence ID" value="NC_016629.1"/>
</dbReference>
<dbReference type="PANTHER" id="PTHR32432">
    <property type="entry name" value="CELL DIVISION PROTEIN FTSA-RELATED"/>
    <property type="match status" value="1"/>
</dbReference>
<dbReference type="AlphaFoldDB" id="F3YUZ5"/>
<name>F3YUZ5_DESAF</name>
<keyword evidence="2" id="KW-1185">Reference proteome</keyword>